<dbReference type="InterPro" id="IPR036013">
    <property type="entry name" value="Band_7/SPFH_dom_sf"/>
</dbReference>
<name>A0ABQ1XSK7_9PROT</name>
<dbReference type="GO" id="GO:0006508">
    <property type="term" value="P:proteolysis"/>
    <property type="evidence" value="ECO:0007669"/>
    <property type="project" value="UniProtKB-KW"/>
</dbReference>
<feature type="compositionally biased region" description="Low complexity" evidence="7">
    <location>
        <begin position="23"/>
        <end position="32"/>
    </location>
</feature>
<comment type="caution">
    <text evidence="9">The sequence shown here is derived from an EMBL/GenBank/DDBJ whole genome shotgun (WGS) entry which is preliminary data.</text>
</comment>
<dbReference type="InterPro" id="IPR010201">
    <property type="entry name" value="HflK"/>
</dbReference>
<feature type="compositionally biased region" description="Gly residues" evidence="7">
    <location>
        <begin position="33"/>
        <end position="50"/>
    </location>
</feature>
<keyword evidence="5" id="KW-0472">Membrane</keyword>
<evidence type="ECO:0000256" key="4">
    <source>
        <dbReference type="ARBA" id="ARBA00022989"/>
    </source>
</evidence>
<evidence type="ECO:0000256" key="1">
    <source>
        <dbReference type="ARBA" id="ARBA00004167"/>
    </source>
</evidence>
<evidence type="ECO:0000256" key="3">
    <source>
        <dbReference type="ARBA" id="ARBA00022692"/>
    </source>
</evidence>
<proteinExistence type="inferred from homology"/>
<feature type="domain" description="Band 7" evidence="8">
    <location>
        <begin position="99"/>
        <end position="270"/>
    </location>
</feature>
<evidence type="ECO:0000313" key="9">
    <source>
        <dbReference type="EMBL" id="GGH02055.1"/>
    </source>
</evidence>
<dbReference type="SMART" id="SM00244">
    <property type="entry name" value="PHB"/>
    <property type="match status" value="1"/>
</dbReference>
<feature type="compositionally biased region" description="Gly residues" evidence="7">
    <location>
        <begin position="7"/>
        <end position="22"/>
    </location>
</feature>
<dbReference type="RefSeq" id="WP_188452228.1">
    <property type="nucleotide sequence ID" value="NZ_BMFS01000007.1"/>
</dbReference>
<dbReference type="Proteomes" id="UP000648722">
    <property type="component" value="Unassembled WGS sequence"/>
</dbReference>
<keyword evidence="4" id="KW-1133">Transmembrane helix</keyword>
<feature type="region of interest" description="Disordered" evidence="7">
    <location>
        <begin position="368"/>
        <end position="395"/>
    </location>
</feature>
<evidence type="ECO:0000313" key="10">
    <source>
        <dbReference type="Proteomes" id="UP000648722"/>
    </source>
</evidence>
<evidence type="ECO:0000259" key="8">
    <source>
        <dbReference type="SMART" id="SM00244"/>
    </source>
</evidence>
<feature type="region of interest" description="Disordered" evidence="7">
    <location>
        <begin position="1"/>
        <end position="52"/>
    </location>
</feature>
<keyword evidence="9" id="KW-0645">Protease</keyword>
<protein>
    <recommendedName>
        <fullName evidence="6">Protein HflK</fullName>
    </recommendedName>
</protein>
<evidence type="ECO:0000256" key="7">
    <source>
        <dbReference type="SAM" id="MobiDB-lite"/>
    </source>
</evidence>
<accession>A0ABQ1XSK7</accession>
<dbReference type="CDD" id="cd03404">
    <property type="entry name" value="SPFH_HflK"/>
    <property type="match status" value="1"/>
</dbReference>
<dbReference type="SUPFAM" id="SSF117892">
    <property type="entry name" value="Band 7/SPFH domain"/>
    <property type="match status" value="1"/>
</dbReference>
<dbReference type="EMBL" id="BMFS01000007">
    <property type="protein sequence ID" value="GGH02055.1"/>
    <property type="molecule type" value="Genomic_DNA"/>
</dbReference>
<dbReference type="PANTHER" id="PTHR43327">
    <property type="entry name" value="STOMATIN-LIKE PROTEIN 2, MITOCHONDRIAL"/>
    <property type="match status" value="1"/>
</dbReference>
<organism evidence="9 10">
    <name type="scientific">Glycocaulis albus</name>
    <dbReference type="NCBI Taxonomy" id="1382801"/>
    <lineage>
        <taxon>Bacteria</taxon>
        <taxon>Pseudomonadati</taxon>
        <taxon>Pseudomonadota</taxon>
        <taxon>Alphaproteobacteria</taxon>
        <taxon>Maricaulales</taxon>
        <taxon>Maricaulaceae</taxon>
        <taxon>Glycocaulis</taxon>
    </lineage>
</organism>
<reference evidence="10" key="1">
    <citation type="journal article" date="2019" name="Int. J. Syst. Evol. Microbiol.">
        <title>The Global Catalogue of Microorganisms (GCM) 10K type strain sequencing project: providing services to taxonomists for standard genome sequencing and annotation.</title>
        <authorList>
            <consortium name="The Broad Institute Genomics Platform"/>
            <consortium name="The Broad Institute Genome Sequencing Center for Infectious Disease"/>
            <person name="Wu L."/>
            <person name="Ma J."/>
        </authorList>
    </citation>
    <scope>NUCLEOTIDE SEQUENCE [LARGE SCALE GENOMIC DNA]</scope>
    <source>
        <strain evidence="10">CGMCC 1.12766</strain>
    </source>
</reference>
<comment type="function">
    <text evidence="6">HflC and HflK could encode or regulate a protease.</text>
</comment>
<sequence>MPWNDNAGGGGGPWGSGGGGRRGNNNNQNPWGQGPGGGRRGSGNGQGGGEPDLEQFIAGLQARIRRMFGGSGDGKGSGGPGLGLIAAGIFFVWLAWPGSAWYVVGPQQAGVVLRFGEYVRTTGAGLQFKLPVPFETVLLPEVTTTNEVAVGATPQEALMLTRDENIVEIDFVVQWRVDLTYPEGVRDFLFNIRDPQGTVKAVAESAMREVVGTTELQPIITQGRTEVARRTRQIIQDTLGSYNSGIQVLEVQLREASAPASVIDAFRDVDAARQDAERAALQATAHANQVVPEARGTAVRLQEEARGYRESVIAEAEGQASRFNQIYTEYRVAPDVTRRRIFLETMEQVLGRSELIILDQQSGGGAVPYLPLDQLGRDRSPARTQSGSSSSTGGR</sequence>
<dbReference type="Gene3D" id="3.30.479.30">
    <property type="entry name" value="Band 7 domain"/>
    <property type="match status" value="1"/>
</dbReference>
<comment type="similarity">
    <text evidence="2 6">Belongs to the band 7/mec-2 family. HflK subfamily.</text>
</comment>
<comment type="subcellular location">
    <subcellularLocation>
        <location evidence="1">Membrane</location>
        <topology evidence="1">Single-pass membrane protein</topology>
    </subcellularLocation>
</comment>
<keyword evidence="10" id="KW-1185">Reference proteome</keyword>
<dbReference type="NCBIfam" id="TIGR01933">
    <property type="entry name" value="hflK"/>
    <property type="match status" value="1"/>
</dbReference>
<keyword evidence="9" id="KW-0378">Hydrolase</keyword>
<keyword evidence="3" id="KW-0812">Transmembrane</keyword>
<evidence type="ECO:0000256" key="5">
    <source>
        <dbReference type="ARBA" id="ARBA00023136"/>
    </source>
</evidence>
<feature type="compositionally biased region" description="Low complexity" evidence="7">
    <location>
        <begin position="386"/>
        <end position="395"/>
    </location>
</feature>
<gene>
    <name evidence="9" type="ORF">GCM10007420_17830</name>
</gene>
<evidence type="ECO:0000256" key="6">
    <source>
        <dbReference type="RuleBase" id="RU364113"/>
    </source>
</evidence>
<dbReference type="Pfam" id="PF01145">
    <property type="entry name" value="Band_7"/>
    <property type="match status" value="1"/>
</dbReference>
<dbReference type="InterPro" id="IPR001107">
    <property type="entry name" value="Band_7"/>
</dbReference>
<dbReference type="GO" id="GO:0008233">
    <property type="term" value="F:peptidase activity"/>
    <property type="evidence" value="ECO:0007669"/>
    <property type="project" value="UniProtKB-KW"/>
</dbReference>
<dbReference type="InterPro" id="IPR050710">
    <property type="entry name" value="Band7/mec-2_domain"/>
</dbReference>
<evidence type="ECO:0000256" key="2">
    <source>
        <dbReference type="ARBA" id="ARBA00006971"/>
    </source>
</evidence>
<dbReference type="PANTHER" id="PTHR43327:SF2">
    <property type="entry name" value="MODULATOR OF FTSH PROTEASE HFLK"/>
    <property type="match status" value="1"/>
</dbReference>
<comment type="subunit">
    <text evidence="6">HflC and HflK may interact to form a multimeric complex.</text>
</comment>